<reference evidence="1 2" key="1">
    <citation type="submission" date="2019-03" db="EMBL/GenBank/DDBJ databases">
        <authorList>
            <person name="Kox A.R. M."/>
        </authorList>
    </citation>
    <scope>NUCLEOTIDE SEQUENCE [LARGE SCALE GENOMIC DNA]</scope>
    <source>
        <strain evidence="1">MTUNDRAET4 annotated genome</strain>
    </source>
</reference>
<accession>A0A4V6IMZ9</accession>
<proteinExistence type="predicted"/>
<dbReference type="KEGG" id="mtun:MTUNDRAET4_3541"/>
<gene>
    <name evidence="1" type="ORF">MTUNDRAET4_3541</name>
</gene>
<evidence type="ECO:0000313" key="2">
    <source>
        <dbReference type="Proteomes" id="UP000294360"/>
    </source>
</evidence>
<organism evidence="1 2">
    <name type="scientific">Methylocella tundrae</name>
    <dbReference type="NCBI Taxonomy" id="227605"/>
    <lineage>
        <taxon>Bacteria</taxon>
        <taxon>Pseudomonadati</taxon>
        <taxon>Pseudomonadota</taxon>
        <taxon>Alphaproteobacteria</taxon>
        <taxon>Hyphomicrobiales</taxon>
        <taxon>Beijerinckiaceae</taxon>
        <taxon>Methylocella</taxon>
    </lineage>
</organism>
<dbReference type="EMBL" id="LR536450">
    <property type="protein sequence ID" value="VFU10428.1"/>
    <property type="molecule type" value="Genomic_DNA"/>
</dbReference>
<name>A0A4V6IMZ9_METTU</name>
<dbReference type="Proteomes" id="UP000294360">
    <property type="component" value="Chromosome"/>
</dbReference>
<evidence type="ECO:0000313" key="1">
    <source>
        <dbReference type="EMBL" id="VFU10428.1"/>
    </source>
</evidence>
<dbReference type="AlphaFoldDB" id="A0A4V6IMZ9"/>
<sequence length="22" mass="2542">MLPRNDVMAFRGEGERLNEAHV</sequence>
<protein>
    <submittedName>
        <fullName evidence="1">Uncharacterized protein</fullName>
    </submittedName>
</protein>